<dbReference type="AlphaFoldDB" id="A0A0F5YAN7"/>
<protein>
    <submittedName>
        <fullName evidence="1">Uncharacterized protein</fullName>
    </submittedName>
</protein>
<accession>A0A0F5YAN7</accession>
<sequence length="245" mass="27085">MKMIKLITVTALTLGAVLGTVVESAVARGGRWSINSFRGFDSNYEFSLLTETPEGEEIFDSKPNDQDLGIFEGAIQNFNYTVTECCTSPEETPEILESGSFDVLDLRARIRQEWGLTEYSVINPQTGTRESSSESSLFIEYSFINPLTGRNEFIPPGSGGVTLVDFAIPLAEIPKELDPVNSLKDIFTLFRQPSLIERLLQQNLENSEIEVVEISVPESDISNSLLILGVVGAGWGLQRKLNRKS</sequence>
<comment type="caution">
    <text evidence="1">The sequence shown here is derived from an EMBL/GenBank/DDBJ whole genome shotgun (WGS) entry which is preliminary data.</text>
</comment>
<organism evidence="1 2">
    <name type="scientific">Limnoraphis robusta CS-951</name>
    <dbReference type="NCBI Taxonomy" id="1637645"/>
    <lineage>
        <taxon>Bacteria</taxon>
        <taxon>Bacillati</taxon>
        <taxon>Cyanobacteriota</taxon>
        <taxon>Cyanophyceae</taxon>
        <taxon>Oscillatoriophycideae</taxon>
        <taxon>Oscillatoriales</taxon>
        <taxon>Sirenicapillariaceae</taxon>
        <taxon>Limnoraphis</taxon>
    </lineage>
</organism>
<name>A0A0F5YAN7_9CYAN</name>
<dbReference type="Proteomes" id="UP000033607">
    <property type="component" value="Unassembled WGS sequence"/>
</dbReference>
<gene>
    <name evidence="1" type="ORF">WN50_22395</name>
</gene>
<reference evidence="1 2" key="1">
    <citation type="submission" date="2015-06" db="EMBL/GenBank/DDBJ databases">
        <title>Draft genome assembly of filamentous brackish cyanobacterium Limnoraphis robusta strain CS-951.</title>
        <authorList>
            <person name="Willis A."/>
            <person name="Parks M."/>
            <person name="Burford M.A."/>
        </authorList>
    </citation>
    <scope>NUCLEOTIDE SEQUENCE [LARGE SCALE GENOMIC DNA]</scope>
    <source>
        <strain evidence="1 2">CS-951</strain>
    </source>
</reference>
<dbReference type="OrthoDB" id="481625at2"/>
<evidence type="ECO:0000313" key="2">
    <source>
        <dbReference type="Proteomes" id="UP000033607"/>
    </source>
</evidence>
<dbReference type="EMBL" id="LATL02000221">
    <property type="protein sequence ID" value="KKD35969.1"/>
    <property type="molecule type" value="Genomic_DNA"/>
</dbReference>
<evidence type="ECO:0000313" key="1">
    <source>
        <dbReference type="EMBL" id="KKD35969.1"/>
    </source>
</evidence>
<proteinExistence type="predicted"/>
<dbReference type="RefSeq" id="WP_046280813.1">
    <property type="nucleotide sequence ID" value="NZ_LATL02000221.1"/>
</dbReference>